<dbReference type="CDD" id="cd17325">
    <property type="entry name" value="MFS_MdtG_SLC18_like"/>
    <property type="match status" value="1"/>
</dbReference>
<dbReference type="PANTHER" id="PTHR23506">
    <property type="entry name" value="GH10249P"/>
    <property type="match status" value="1"/>
</dbReference>
<evidence type="ECO:0000313" key="9">
    <source>
        <dbReference type="Proteomes" id="UP000602076"/>
    </source>
</evidence>
<feature type="transmembrane region" description="Helical" evidence="6">
    <location>
        <begin position="95"/>
        <end position="118"/>
    </location>
</feature>
<feature type="transmembrane region" description="Helical" evidence="6">
    <location>
        <begin position="37"/>
        <end position="59"/>
    </location>
</feature>
<keyword evidence="3 6" id="KW-0812">Transmembrane</keyword>
<dbReference type="EMBL" id="JACXSI010000010">
    <property type="protein sequence ID" value="MBD3107754.1"/>
    <property type="molecule type" value="Genomic_DNA"/>
</dbReference>
<feature type="transmembrane region" description="Helical" evidence="6">
    <location>
        <begin position="158"/>
        <end position="178"/>
    </location>
</feature>
<dbReference type="GO" id="GO:0005886">
    <property type="term" value="C:plasma membrane"/>
    <property type="evidence" value="ECO:0007669"/>
    <property type="project" value="UniProtKB-SubCell"/>
</dbReference>
<feature type="transmembrane region" description="Helical" evidence="6">
    <location>
        <begin position="245"/>
        <end position="266"/>
    </location>
</feature>
<evidence type="ECO:0000256" key="3">
    <source>
        <dbReference type="ARBA" id="ARBA00022692"/>
    </source>
</evidence>
<dbReference type="PANTHER" id="PTHR23506:SF23">
    <property type="entry name" value="GH10249P"/>
    <property type="match status" value="1"/>
</dbReference>
<proteinExistence type="predicted"/>
<evidence type="ECO:0000256" key="5">
    <source>
        <dbReference type="ARBA" id="ARBA00023136"/>
    </source>
</evidence>
<evidence type="ECO:0000313" key="8">
    <source>
        <dbReference type="EMBL" id="MBD3107754.1"/>
    </source>
</evidence>
<evidence type="ECO:0000256" key="2">
    <source>
        <dbReference type="ARBA" id="ARBA00022448"/>
    </source>
</evidence>
<keyword evidence="2" id="KW-0813">Transport</keyword>
<feature type="transmembrane region" description="Helical" evidence="6">
    <location>
        <begin position="71"/>
        <end position="89"/>
    </location>
</feature>
<dbReference type="SUPFAM" id="SSF103473">
    <property type="entry name" value="MFS general substrate transporter"/>
    <property type="match status" value="1"/>
</dbReference>
<keyword evidence="5 6" id="KW-0472">Membrane</keyword>
<feature type="transmembrane region" description="Helical" evidence="6">
    <location>
        <begin position="130"/>
        <end position="152"/>
    </location>
</feature>
<feature type="transmembrane region" description="Helical" evidence="6">
    <location>
        <begin position="278"/>
        <end position="311"/>
    </location>
</feature>
<evidence type="ECO:0000256" key="6">
    <source>
        <dbReference type="SAM" id="Phobius"/>
    </source>
</evidence>
<reference evidence="8" key="1">
    <citation type="submission" date="2020-09" db="EMBL/GenBank/DDBJ databases">
        <title>Bacillus faecalis sp. nov., a moderately halophilic bacterium isolated from cow faeces.</title>
        <authorList>
            <person name="Jiang L."/>
            <person name="Lee J."/>
        </authorList>
    </citation>
    <scope>NUCLEOTIDE SEQUENCE</scope>
    <source>
        <strain evidence="8">AGMB 02131</strain>
    </source>
</reference>
<dbReference type="InterPro" id="IPR050930">
    <property type="entry name" value="MFS_Vesicular_Transporter"/>
</dbReference>
<dbReference type="GO" id="GO:0022857">
    <property type="term" value="F:transmembrane transporter activity"/>
    <property type="evidence" value="ECO:0007669"/>
    <property type="project" value="InterPro"/>
</dbReference>
<gene>
    <name evidence="8" type="ORF">IEO70_05185</name>
</gene>
<dbReference type="RefSeq" id="WP_190997296.1">
    <property type="nucleotide sequence ID" value="NZ_JACXSI010000010.1"/>
</dbReference>
<comment type="subcellular location">
    <subcellularLocation>
        <location evidence="1">Cell membrane</location>
        <topology evidence="1">Multi-pass membrane protein</topology>
    </subcellularLocation>
</comment>
<feature type="transmembrane region" description="Helical" evidence="6">
    <location>
        <begin position="348"/>
        <end position="379"/>
    </location>
</feature>
<evidence type="ECO:0000259" key="7">
    <source>
        <dbReference type="PROSITE" id="PS50850"/>
    </source>
</evidence>
<keyword evidence="4 6" id="KW-1133">Transmembrane helix</keyword>
<protein>
    <submittedName>
        <fullName evidence="8">MFS transporter</fullName>
    </submittedName>
</protein>
<dbReference type="PRINTS" id="PR01035">
    <property type="entry name" value="TCRTETA"/>
</dbReference>
<name>A0A927HAB4_9BACI</name>
<dbReference type="Gene3D" id="1.20.1250.20">
    <property type="entry name" value="MFS general substrate transporter like domains"/>
    <property type="match status" value="1"/>
</dbReference>
<dbReference type="PROSITE" id="PS50850">
    <property type="entry name" value="MFS"/>
    <property type="match status" value="1"/>
</dbReference>
<feature type="transmembrane region" description="Helical" evidence="6">
    <location>
        <begin position="210"/>
        <end position="233"/>
    </location>
</feature>
<evidence type="ECO:0000256" key="1">
    <source>
        <dbReference type="ARBA" id="ARBA00004651"/>
    </source>
</evidence>
<organism evidence="8 9">
    <name type="scientific">Peribacillus faecalis</name>
    <dbReference type="NCBI Taxonomy" id="2772559"/>
    <lineage>
        <taxon>Bacteria</taxon>
        <taxon>Bacillati</taxon>
        <taxon>Bacillota</taxon>
        <taxon>Bacilli</taxon>
        <taxon>Bacillales</taxon>
        <taxon>Bacillaceae</taxon>
        <taxon>Peribacillus</taxon>
    </lineage>
</organism>
<sequence>MNRKAFIILAFVMFLTMTGYGIVFPSLPYVAERLGLSAFEMGSLVTGWAVAQLVATPIWGRFIDRFGRKKVLFIGLAGFAVAFLAVIFVKSYIQLLLARVIGAVLSSGSIPAALTIVADSTNDEQRGISMAKMGAVNSLGFLCGPAIGGIFSPFGMNAPFIVAGCLSLISLPFVFIFIKEPEKQQVKKSEENVSFLGSLSYVTKTGYRELYMLTLGKALAASSLFAILGYFMIEKFAADPWQVSLCFSLFAGGSAFVQFFLLNYLYEWNSDYWIIKWGFILCTAGYLCIAFSGYIWLIAAGSVAVGVGMAFVRPTVMALLSKQEQIGRGITMGLDQTMDSLGRVLGPLFGGFIFSIHIILPFIGSALICIVMLIGLFIIRGNNQGMWNASNKEKVYKEA</sequence>
<dbReference type="InterPro" id="IPR036259">
    <property type="entry name" value="MFS_trans_sf"/>
</dbReference>
<dbReference type="Proteomes" id="UP000602076">
    <property type="component" value="Unassembled WGS sequence"/>
</dbReference>
<feature type="domain" description="Major facilitator superfamily (MFS) profile" evidence="7">
    <location>
        <begin position="5"/>
        <end position="384"/>
    </location>
</feature>
<comment type="caution">
    <text evidence="8">The sequence shown here is derived from an EMBL/GenBank/DDBJ whole genome shotgun (WGS) entry which is preliminary data.</text>
</comment>
<dbReference type="InterPro" id="IPR011701">
    <property type="entry name" value="MFS"/>
</dbReference>
<accession>A0A927HAB4</accession>
<dbReference type="AlphaFoldDB" id="A0A927HAB4"/>
<dbReference type="Pfam" id="PF07690">
    <property type="entry name" value="MFS_1"/>
    <property type="match status" value="2"/>
</dbReference>
<dbReference type="InterPro" id="IPR020846">
    <property type="entry name" value="MFS_dom"/>
</dbReference>
<keyword evidence="9" id="KW-1185">Reference proteome</keyword>
<dbReference type="InterPro" id="IPR001958">
    <property type="entry name" value="Tet-R_TetA/multi-R_MdtG-like"/>
</dbReference>
<evidence type="ECO:0000256" key="4">
    <source>
        <dbReference type="ARBA" id="ARBA00022989"/>
    </source>
</evidence>